<evidence type="ECO:0000256" key="1">
    <source>
        <dbReference type="SAM" id="MobiDB-lite"/>
    </source>
</evidence>
<dbReference type="OrthoDB" id="3363836at2759"/>
<feature type="region of interest" description="Disordered" evidence="1">
    <location>
        <begin position="237"/>
        <end position="267"/>
    </location>
</feature>
<feature type="region of interest" description="Disordered" evidence="1">
    <location>
        <begin position="1"/>
        <end position="24"/>
    </location>
</feature>
<protein>
    <submittedName>
        <fullName evidence="2">Uncharacterized protein</fullName>
    </submittedName>
</protein>
<dbReference type="EMBL" id="OOIN01000027">
    <property type="protein sequence ID" value="SPO29154.1"/>
    <property type="molecule type" value="Genomic_DNA"/>
</dbReference>
<dbReference type="Proteomes" id="UP000324022">
    <property type="component" value="Unassembled WGS sequence"/>
</dbReference>
<name>A0A5C3EER4_9BASI</name>
<accession>A0A5C3EER4</accession>
<feature type="region of interest" description="Disordered" evidence="1">
    <location>
        <begin position="333"/>
        <end position="357"/>
    </location>
</feature>
<feature type="region of interest" description="Disordered" evidence="1">
    <location>
        <begin position="399"/>
        <end position="430"/>
    </location>
</feature>
<dbReference type="AlphaFoldDB" id="A0A5C3EER4"/>
<proteinExistence type="predicted"/>
<feature type="region of interest" description="Disordered" evidence="1">
    <location>
        <begin position="465"/>
        <end position="489"/>
    </location>
</feature>
<evidence type="ECO:0000313" key="3">
    <source>
        <dbReference type="Proteomes" id="UP000324022"/>
    </source>
</evidence>
<keyword evidence="3" id="KW-1185">Reference proteome</keyword>
<reference evidence="2 3" key="1">
    <citation type="submission" date="2018-03" db="EMBL/GenBank/DDBJ databases">
        <authorList>
            <person name="Guldener U."/>
        </authorList>
    </citation>
    <scope>NUCLEOTIDE SEQUENCE [LARGE SCALE GENOMIC DNA]</scope>
    <source>
        <strain evidence="2 3">NBRC100155</strain>
    </source>
</reference>
<organism evidence="2 3">
    <name type="scientific">Ustilago trichophora</name>
    <dbReference type="NCBI Taxonomy" id="86804"/>
    <lineage>
        <taxon>Eukaryota</taxon>
        <taxon>Fungi</taxon>
        <taxon>Dikarya</taxon>
        <taxon>Basidiomycota</taxon>
        <taxon>Ustilaginomycotina</taxon>
        <taxon>Ustilaginomycetes</taxon>
        <taxon>Ustilaginales</taxon>
        <taxon>Ustilaginaceae</taxon>
        <taxon>Ustilago</taxon>
    </lineage>
</organism>
<sequence>MTLDTRSNMHHHHQQLRQRNVQTTQRVVKRQSASTIDNSAKCLAGGLYVSPAGSQEVQVTNVTDIRWDQSCLDASVSKIDIYVYSPSMVNQYLPIHVFQGIPKSQQLYETKLDPRWWGRDLNHNSSVPVSFNIVPAGNEPWDSSNPMGPTFTANYNVPNQGASKAESFFGKLSNSVKTAFLENGHLTPAGKTAAIVCPLVVFAVVIGLVVRRLHIKRHNKTVDWAEHMDKRMSRISVDWTSGGDGSAGPVPGTRPASYMSRPSRDMDGNFAGRGAGARLPRQMEDITPAFATEAEMREAMPRGLSMYEEGNRTSRISFADTTRGDRVSRISYANSSDAHGRSSSHLPRIGQQGNTRRSQLVDSYYDPDAPAVPHLDARYRASQDARRSSRFSDGLIYAEDDELRHPEEDDEVLMSPTQNEGPRPLGANDVDRMRQSLDANRKLGGDADDSHRNSMLAYPALSMVQSGREGSDGHDMFDGPNQARRVSNGSQDSYIDHQHYQHTAQGGAVANIERAGSSNGVSAQTGMAPPSNFASPDEAMKHYASLRAAANSAMTDATAQSSRSLYTPDAANHRGHMSVAGSSLNEEEVVGYNEMIDHGNQSR</sequence>
<gene>
    <name evidence="2" type="ORF">UTRI_06103</name>
</gene>
<evidence type="ECO:0000313" key="2">
    <source>
        <dbReference type="EMBL" id="SPO29154.1"/>
    </source>
</evidence>